<dbReference type="GeneID" id="108561816"/>
<keyword evidence="1" id="KW-0175">Coiled coil</keyword>
<keyword evidence="2" id="KW-1185">Reference proteome</keyword>
<organism evidence="2 3">
    <name type="scientific">Nicrophorus vespilloides</name>
    <name type="common">Boreal carrion beetle</name>
    <dbReference type="NCBI Taxonomy" id="110193"/>
    <lineage>
        <taxon>Eukaryota</taxon>
        <taxon>Metazoa</taxon>
        <taxon>Ecdysozoa</taxon>
        <taxon>Arthropoda</taxon>
        <taxon>Hexapoda</taxon>
        <taxon>Insecta</taxon>
        <taxon>Pterygota</taxon>
        <taxon>Neoptera</taxon>
        <taxon>Endopterygota</taxon>
        <taxon>Coleoptera</taxon>
        <taxon>Polyphaga</taxon>
        <taxon>Staphyliniformia</taxon>
        <taxon>Silphidae</taxon>
        <taxon>Nicrophorinae</taxon>
        <taxon>Nicrophorus</taxon>
    </lineage>
</organism>
<sequence length="199" mass="24078">MRLSKKLYKLKYYLRKTWKEELRKAETIKNYSQRELDEILQVRLQNRKEHAKSVESAEKLHHAEMTSMRKEQNEQVENAYEKHDDIYKDQNLESWSSPQQFQRVSAQMEINRKLHAEMLQVLLGEKKKAEEELRQNAEVIKELEMSRESQQNDLVENDMAIETLIQDKYEYLLQQIDESESVDEELELKKRLERLNFSD</sequence>
<evidence type="ECO:0000313" key="3">
    <source>
        <dbReference type="RefSeq" id="XP_017775376.1"/>
    </source>
</evidence>
<dbReference type="RefSeq" id="XP_017775376.1">
    <property type="nucleotide sequence ID" value="XM_017919887.1"/>
</dbReference>
<accession>A0ABM1MLC6</accession>
<evidence type="ECO:0000256" key="1">
    <source>
        <dbReference type="SAM" id="Coils"/>
    </source>
</evidence>
<reference evidence="3" key="1">
    <citation type="submission" date="2025-08" db="UniProtKB">
        <authorList>
            <consortium name="RefSeq"/>
        </authorList>
    </citation>
    <scope>IDENTIFICATION</scope>
    <source>
        <tissue evidence="3">Whole Larva</tissue>
    </source>
</reference>
<proteinExistence type="predicted"/>
<evidence type="ECO:0000313" key="2">
    <source>
        <dbReference type="Proteomes" id="UP000695000"/>
    </source>
</evidence>
<dbReference type="Proteomes" id="UP000695000">
    <property type="component" value="Unplaced"/>
</dbReference>
<gene>
    <name evidence="3" type="primary">LOC108561816</name>
</gene>
<feature type="coiled-coil region" evidence="1">
    <location>
        <begin position="119"/>
        <end position="146"/>
    </location>
</feature>
<protein>
    <submittedName>
        <fullName evidence="3">Uncharacterized protein LOC108561816</fullName>
    </submittedName>
</protein>
<name>A0ABM1MLC6_NICVS</name>